<organism evidence="1 2">
    <name type="scientific">Apiospora aurea</name>
    <dbReference type="NCBI Taxonomy" id="335848"/>
    <lineage>
        <taxon>Eukaryota</taxon>
        <taxon>Fungi</taxon>
        <taxon>Dikarya</taxon>
        <taxon>Ascomycota</taxon>
        <taxon>Pezizomycotina</taxon>
        <taxon>Sordariomycetes</taxon>
        <taxon>Xylariomycetidae</taxon>
        <taxon>Amphisphaeriales</taxon>
        <taxon>Apiosporaceae</taxon>
        <taxon>Apiospora</taxon>
    </lineage>
</organism>
<sequence length="69" mass="7041">MLGQGAQKSGAHIRAVQGGMFRQSVAESPLSDPGRAHTALSPESCQTIGLVTAVLEKGNGSKGAIIVHM</sequence>
<evidence type="ECO:0000313" key="2">
    <source>
        <dbReference type="Proteomes" id="UP001391051"/>
    </source>
</evidence>
<evidence type="ECO:0000313" key="1">
    <source>
        <dbReference type="EMBL" id="KAK7946006.1"/>
    </source>
</evidence>
<accession>A0ABR1Q1X6</accession>
<name>A0ABR1Q1X6_9PEZI</name>
<dbReference type="EMBL" id="JAQQWE010000007">
    <property type="protein sequence ID" value="KAK7946006.1"/>
    <property type="molecule type" value="Genomic_DNA"/>
</dbReference>
<dbReference type="GeneID" id="92079611"/>
<dbReference type="Proteomes" id="UP001391051">
    <property type="component" value="Unassembled WGS sequence"/>
</dbReference>
<gene>
    <name evidence="1" type="ORF">PG986_010327</name>
</gene>
<reference evidence="1 2" key="1">
    <citation type="submission" date="2023-01" db="EMBL/GenBank/DDBJ databases">
        <title>Analysis of 21 Apiospora genomes using comparative genomics revels a genus with tremendous synthesis potential of carbohydrate active enzymes and secondary metabolites.</title>
        <authorList>
            <person name="Sorensen T."/>
        </authorList>
    </citation>
    <scope>NUCLEOTIDE SEQUENCE [LARGE SCALE GENOMIC DNA]</scope>
    <source>
        <strain evidence="1 2">CBS 24483</strain>
    </source>
</reference>
<protein>
    <submittedName>
        <fullName evidence="1">Uncharacterized protein</fullName>
    </submittedName>
</protein>
<keyword evidence="2" id="KW-1185">Reference proteome</keyword>
<comment type="caution">
    <text evidence="1">The sequence shown here is derived from an EMBL/GenBank/DDBJ whole genome shotgun (WGS) entry which is preliminary data.</text>
</comment>
<dbReference type="RefSeq" id="XP_066696040.1">
    <property type="nucleotide sequence ID" value="XM_066846549.1"/>
</dbReference>
<proteinExistence type="predicted"/>